<proteinExistence type="predicted"/>
<reference evidence="2" key="1">
    <citation type="submission" date="2017-02" db="EMBL/GenBank/DDBJ databases">
        <authorList>
            <person name="Varghese N."/>
            <person name="Submissions S."/>
        </authorList>
    </citation>
    <scope>NUCLEOTIDE SEQUENCE [LARGE SCALE GENOMIC DNA]</scope>
    <source>
        <strain evidence="2">ATCC 700200</strain>
    </source>
</reference>
<dbReference type="STRING" id="48467.SAMN02745166_01691"/>
<dbReference type="OrthoDB" id="9796032at2"/>
<evidence type="ECO:0000313" key="2">
    <source>
        <dbReference type="Proteomes" id="UP000190774"/>
    </source>
</evidence>
<sequence>MSTDSNTVENKVIDTATSLGSGEDILDQDVAARQQLFLARTLLIQTICLNNEQSAHKYLLSILTDPLNDQLNRGFHLVHYASGVPRSLSQFL</sequence>
<protein>
    <submittedName>
        <fullName evidence="1">Uncharacterized protein</fullName>
    </submittedName>
</protein>
<keyword evidence="2" id="KW-1185">Reference proteome</keyword>
<dbReference type="EMBL" id="FUYE01000004">
    <property type="protein sequence ID" value="SKA90328.1"/>
    <property type="molecule type" value="Genomic_DNA"/>
</dbReference>
<dbReference type="Proteomes" id="UP000190774">
    <property type="component" value="Unassembled WGS sequence"/>
</dbReference>
<name>A0A1T4XMC6_9BACT</name>
<organism evidence="1 2">
    <name type="scientific">Prosthecobacter debontii</name>
    <dbReference type="NCBI Taxonomy" id="48467"/>
    <lineage>
        <taxon>Bacteria</taxon>
        <taxon>Pseudomonadati</taxon>
        <taxon>Verrucomicrobiota</taxon>
        <taxon>Verrucomicrobiia</taxon>
        <taxon>Verrucomicrobiales</taxon>
        <taxon>Verrucomicrobiaceae</taxon>
        <taxon>Prosthecobacter</taxon>
    </lineage>
</organism>
<gene>
    <name evidence="1" type="ORF">SAMN02745166_01691</name>
</gene>
<evidence type="ECO:0000313" key="1">
    <source>
        <dbReference type="EMBL" id="SKA90328.1"/>
    </source>
</evidence>
<dbReference type="AlphaFoldDB" id="A0A1T4XMC6"/>
<dbReference type="RefSeq" id="WP_078812870.1">
    <property type="nucleotide sequence ID" value="NZ_FUYE01000004.1"/>
</dbReference>
<accession>A0A1T4XMC6</accession>